<evidence type="ECO:0000256" key="1">
    <source>
        <dbReference type="ARBA" id="ARBA00001139"/>
    </source>
</evidence>
<dbReference type="NCBIfam" id="NF003608">
    <property type="entry name" value="PRK05257.2-4"/>
    <property type="match status" value="1"/>
</dbReference>
<dbReference type="EC" id="1.1.5.4" evidence="9"/>
<evidence type="ECO:0000313" key="11">
    <source>
        <dbReference type="EMBL" id="MCQ8277064.1"/>
    </source>
</evidence>
<dbReference type="GO" id="GO:0008924">
    <property type="term" value="F:L-malate dehydrogenase (quinone) activity"/>
    <property type="evidence" value="ECO:0007669"/>
    <property type="project" value="UniProtKB-EC"/>
</dbReference>
<dbReference type="HAMAP" id="MF_00212">
    <property type="entry name" value="MQO"/>
    <property type="match status" value="1"/>
</dbReference>
<dbReference type="NCBIfam" id="NF009875">
    <property type="entry name" value="PRK13339.1"/>
    <property type="match status" value="1"/>
</dbReference>
<keyword evidence="10" id="KW-0472">Membrane</keyword>
<evidence type="ECO:0000256" key="10">
    <source>
        <dbReference type="SAM" id="Phobius"/>
    </source>
</evidence>
<comment type="similarity">
    <text evidence="4 9">Belongs to the MQO family.</text>
</comment>
<evidence type="ECO:0000256" key="2">
    <source>
        <dbReference type="ARBA" id="ARBA00001974"/>
    </source>
</evidence>
<evidence type="ECO:0000256" key="8">
    <source>
        <dbReference type="ARBA" id="ARBA00023002"/>
    </source>
</evidence>
<feature type="transmembrane region" description="Helical" evidence="10">
    <location>
        <begin position="7"/>
        <end position="28"/>
    </location>
</feature>
<keyword evidence="5 9" id="KW-0816">Tricarboxylic acid cycle</keyword>
<evidence type="ECO:0000256" key="3">
    <source>
        <dbReference type="ARBA" id="ARBA00005012"/>
    </source>
</evidence>
<reference evidence="11 12" key="1">
    <citation type="submission" date="2022-06" db="EMBL/GenBank/DDBJ databases">
        <title>Endosaccharibacter gen. nov., sp. nov., endophytic bacteria isolated from sugarcane.</title>
        <authorList>
            <person name="Pitiwittayakul N."/>
            <person name="Yukphan P."/>
            <person name="Charoenyingcharoen P."/>
            <person name="Tanasupawat S."/>
        </authorList>
    </citation>
    <scope>NUCLEOTIDE SEQUENCE [LARGE SCALE GENOMIC DNA]</scope>
    <source>
        <strain evidence="11 12">KSS8</strain>
    </source>
</reference>
<name>A0ABT1W2I7_9PROT</name>
<keyword evidence="6 9" id="KW-0285">Flavoprotein</keyword>
<keyword evidence="7 9" id="KW-0274">FAD</keyword>
<evidence type="ECO:0000256" key="9">
    <source>
        <dbReference type="HAMAP-Rule" id="MF_00212"/>
    </source>
</evidence>
<dbReference type="Gene3D" id="3.30.9.10">
    <property type="entry name" value="D-Amino Acid Oxidase, subunit A, domain 2"/>
    <property type="match status" value="1"/>
</dbReference>
<protein>
    <recommendedName>
        <fullName evidence="9">Probable malate:quinone oxidoreductase</fullName>
        <ecNumber evidence="9">1.1.5.4</ecNumber>
    </recommendedName>
    <alternativeName>
        <fullName evidence="9">MQO</fullName>
    </alternativeName>
    <alternativeName>
        <fullName evidence="9">Malate dehydrogenase [quinone]</fullName>
    </alternativeName>
</protein>
<dbReference type="NCBIfam" id="TIGR01320">
    <property type="entry name" value="mal_quin_oxido"/>
    <property type="match status" value="1"/>
</dbReference>
<dbReference type="InterPro" id="IPR006231">
    <property type="entry name" value="MQO"/>
</dbReference>
<comment type="caution">
    <text evidence="11">The sequence shown here is derived from an EMBL/GenBank/DDBJ whole genome shotgun (WGS) entry which is preliminary data.</text>
</comment>
<sequence>MPDSNRYDIVLIGAGIMSATVGTLLHALDPNLRIAVLERLEDCGQESSQGYNNAGTGHAANCELNYTPQRPDGSVDISKALEVNVEFDLSRQLWAHLVRTGAIADPASFIRSCPHLSFVVGHDDVAFLRKRHAEMSAHHCFAGMEFTDDPATIAEWAPLMMQGRKPDEPVAATRMATGADVDYGALTHALFANLSQSGGASVFYRHEVDGLHRETDGRWTVRATDAATGETRSLSAGFVFVGAGGAALTLIQRSGIPEAHGYAGFPVSGVWLRCDNPEVARRHHVKVYGKAAHGSPPMSVPHLDMRVVDGTHSVLFGPYAGFSTKFLKEGSVFDLFRSIRLGNLGPLLDVAAHSFRLEEYLVGQVVQTPHQRLDTLRAFYPEANEADWKEAVAGQRVQIIKPDGHGGGELVFGTELLGNADNSIVALLGASPGASTAAFIAVSLLEKCFKNKLTEQAWLPRLKQVIPTYGIDLRTDAEACRRSRDDTAPVLGLQTV</sequence>
<evidence type="ECO:0000256" key="5">
    <source>
        <dbReference type="ARBA" id="ARBA00022532"/>
    </source>
</evidence>
<dbReference type="SUPFAM" id="SSF51905">
    <property type="entry name" value="FAD/NAD(P)-binding domain"/>
    <property type="match status" value="1"/>
</dbReference>
<accession>A0ABT1W2I7</accession>
<keyword evidence="8 9" id="KW-0560">Oxidoreductase</keyword>
<dbReference type="NCBIfam" id="NF003605">
    <property type="entry name" value="PRK05257.1-4"/>
    <property type="match status" value="1"/>
</dbReference>
<keyword evidence="10" id="KW-0812">Transmembrane</keyword>
<dbReference type="NCBIfam" id="NF003606">
    <property type="entry name" value="PRK05257.2-1"/>
    <property type="match status" value="1"/>
</dbReference>
<comment type="catalytic activity">
    <reaction evidence="1 9">
        <text>(S)-malate + a quinone = a quinol + oxaloacetate</text>
        <dbReference type="Rhea" id="RHEA:46012"/>
        <dbReference type="ChEBI" id="CHEBI:15589"/>
        <dbReference type="ChEBI" id="CHEBI:16452"/>
        <dbReference type="ChEBI" id="CHEBI:24646"/>
        <dbReference type="ChEBI" id="CHEBI:132124"/>
        <dbReference type="EC" id="1.1.5.4"/>
    </reaction>
</comment>
<keyword evidence="10" id="KW-1133">Transmembrane helix</keyword>
<dbReference type="NCBIfam" id="NF003603">
    <property type="entry name" value="PRK05257.1-1"/>
    <property type="match status" value="1"/>
</dbReference>
<evidence type="ECO:0000256" key="7">
    <source>
        <dbReference type="ARBA" id="ARBA00022827"/>
    </source>
</evidence>
<dbReference type="Gene3D" id="3.50.50.60">
    <property type="entry name" value="FAD/NAD(P)-binding domain"/>
    <property type="match status" value="1"/>
</dbReference>
<organism evidence="11 12">
    <name type="scientific">Endosaccharibacter trunci</name>
    <dbReference type="NCBI Taxonomy" id="2812733"/>
    <lineage>
        <taxon>Bacteria</taxon>
        <taxon>Pseudomonadati</taxon>
        <taxon>Pseudomonadota</taxon>
        <taxon>Alphaproteobacteria</taxon>
        <taxon>Acetobacterales</taxon>
        <taxon>Acetobacteraceae</taxon>
        <taxon>Endosaccharibacter</taxon>
    </lineage>
</organism>
<dbReference type="PANTHER" id="PTHR43104">
    <property type="entry name" value="L-2-HYDROXYGLUTARATE DEHYDROGENASE, MITOCHONDRIAL"/>
    <property type="match status" value="1"/>
</dbReference>
<evidence type="ECO:0000313" key="12">
    <source>
        <dbReference type="Proteomes" id="UP001524587"/>
    </source>
</evidence>
<dbReference type="NCBIfam" id="NF003611">
    <property type="entry name" value="PRK05257.3-2"/>
    <property type="match status" value="1"/>
</dbReference>
<proteinExistence type="inferred from homology"/>
<dbReference type="Pfam" id="PF06039">
    <property type="entry name" value="Mqo"/>
    <property type="match status" value="1"/>
</dbReference>
<comment type="pathway">
    <text evidence="3 9">Carbohydrate metabolism; tricarboxylic acid cycle; oxaloacetate from (S)-malate (quinone route): step 1/1.</text>
</comment>
<dbReference type="Proteomes" id="UP001524587">
    <property type="component" value="Unassembled WGS sequence"/>
</dbReference>
<dbReference type="PANTHER" id="PTHR43104:SF2">
    <property type="entry name" value="L-2-HYDROXYGLUTARATE DEHYDROGENASE, MITOCHONDRIAL"/>
    <property type="match status" value="1"/>
</dbReference>
<evidence type="ECO:0000256" key="6">
    <source>
        <dbReference type="ARBA" id="ARBA00022630"/>
    </source>
</evidence>
<dbReference type="EMBL" id="JAMSKV010000001">
    <property type="protein sequence ID" value="MCQ8277064.1"/>
    <property type="molecule type" value="Genomic_DNA"/>
</dbReference>
<gene>
    <name evidence="9 11" type="primary">mqo</name>
    <name evidence="11" type="ORF">NFI95_01190</name>
</gene>
<comment type="cofactor">
    <cofactor evidence="2 9">
        <name>FAD</name>
        <dbReference type="ChEBI" id="CHEBI:57692"/>
    </cofactor>
</comment>
<dbReference type="InterPro" id="IPR036188">
    <property type="entry name" value="FAD/NAD-bd_sf"/>
</dbReference>
<keyword evidence="12" id="KW-1185">Reference proteome</keyword>
<evidence type="ECO:0000256" key="4">
    <source>
        <dbReference type="ARBA" id="ARBA00006389"/>
    </source>
</evidence>
<dbReference type="RefSeq" id="WP_422862506.1">
    <property type="nucleotide sequence ID" value="NZ_JAMSKV010000001.1"/>
</dbReference>